<dbReference type="EMBL" id="JBIHSN010000002">
    <property type="protein sequence ID" value="MFH0264298.1"/>
    <property type="molecule type" value="Genomic_DNA"/>
</dbReference>
<keyword evidence="2" id="KW-1185">Reference proteome</keyword>
<organism evidence="1 2">
    <name type="scientific">Vibrio rumoiensis</name>
    <dbReference type="NCBI Taxonomy" id="76258"/>
    <lineage>
        <taxon>Bacteria</taxon>
        <taxon>Pseudomonadati</taxon>
        <taxon>Pseudomonadota</taxon>
        <taxon>Gammaproteobacteria</taxon>
        <taxon>Vibrionales</taxon>
        <taxon>Vibrionaceae</taxon>
        <taxon>Vibrio</taxon>
    </lineage>
</organism>
<evidence type="ECO:0000313" key="2">
    <source>
        <dbReference type="Proteomes" id="UP001607151"/>
    </source>
</evidence>
<dbReference type="Proteomes" id="UP001607151">
    <property type="component" value="Unassembled WGS sequence"/>
</dbReference>
<comment type="caution">
    <text evidence="1">The sequence shown here is derived from an EMBL/GenBank/DDBJ whole genome shotgun (WGS) entry which is preliminary data.</text>
</comment>
<accession>A0ABW7IUV0</accession>
<sequence length="51" mass="5950">MNLKKYGEVKVEQAFKNKPTWETFLVQIDGQWIRNGLNIQSESVTTDLLTH</sequence>
<protein>
    <submittedName>
        <fullName evidence="1">Uncharacterized protein</fullName>
    </submittedName>
</protein>
<gene>
    <name evidence="1" type="ORF">ACGRQ9_01950</name>
</gene>
<name>A0ABW7IUV0_9VIBR</name>
<reference evidence="1 2" key="1">
    <citation type="submission" date="2024-10" db="EMBL/GenBank/DDBJ databases">
        <authorList>
            <person name="Yibar A."/>
            <person name="Saticioglu I.B."/>
            <person name="Duman M."/>
            <person name="Ajmi N."/>
            <person name="Gurler F."/>
            <person name="Ay H."/>
            <person name="Onuk E."/>
            <person name="Guler S."/>
            <person name="Romalde J.L."/>
        </authorList>
    </citation>
    <scope>NUCLEOTIDE SEQUENCE [LARGE SCALE GENOMIC DNA]</scope>
    <source>
        <strain evidence="1 2">14-MA-B</strain>
    </source>
</reference>
<proteinExistence type="predicted"/>
<dbReference type="RefSeq" id="WP_162598369.1">
    <property type="nucleotide sequence ID" value="NZ_AP018685.1"/>
</dbReference>
<evidence type="ECO:0000313" key="1">
    <source>
        <dbReference type="EMBL" id="MFH0264298.1"/>
    </source>
</evidence>